<evidence type="ECO:0000313" key="1">
    <source>
        <dbReference type="EMBL" id="AHH02008.1"/>
    </source>
</evidence>
<dbReference type="RefSeq" id="YP_009001343.1">
    <property type="nucleotide sequence ID" value="NC_023423.1"/>
</dbReference>
<dbReference type="GeneID" id="18266469"/>
<name>W5S5F6_9VIRU</name>
<proteinExistence type="predicted"/>
<organism evidence="1 2">
    <name type="scientific">Pithovirus sibericum</name>
    <dbReference type="NCBI Taxonomy" id="1450746"/>
    <lineage>
        <taxon>Viruses</taxon>
        <taxon>Pithoviruses</taxon>
        <taxon>Orthopithovirinae</taxon>
        <taxon>Alphapithovirus</taxon>
        <taxon>Alphapithovirus sibericum</taxon>
    </lineage>
</organism>
<keyword evidence="2" id="KW-1185">Reference proteome</keyword>
<evidence type="ECO:0000313" key="2">
    <source>
        <dbReference type="Proteomes" id="UP000202176"/>
    </source>
</evidence>
<sequence>MEISVVDSGSVAQYQTFSLSDGSLVVSPTSCLSPAIYRFFLSFFDIFNQIAENFDLLDSPEQIKICLEDIEDEEERESVKQTLEISKKAVIEELSRKIFHPEPGEASIEQSLIEVSALRKAFRQTFSMRVGENHDLSLKRTHHFFHNFSL</sequence>
<dbReference type="Proteomes" id="UP000202176">
    <property type="component" value="Segment"/>
</dbReference>
<gene>
    <name evidence="1" type="ORF">pv_442</name>
</gene>
<reference evidence="1 2" key="1">
    <citation type="journal article" date="2014" name="Proc. Natl. Acad. Sci. U.S.A.">
        <title>Thirty-thousand-year-old distant relative of giant icosahedral DNA viruses with a pandoravirus morphology.</title>
        <authorList>
            <person name="Legendre M."/>
            <person name="Bartoli J."/>
            <person name="Shmakova L."/>
            <person name="Jeudy S."/>
            <person name="Labadie K."/>
            <person name="Adrait A."/>
            <person name="Lescot M."/>
            <person name="Poirot O."/>
            <person name="Bertaux L."/>
            <person name="Bruley C."/>
            <person name="Coute Y."/>
            <person name="Rivkina E."/>
            <person name="Abergel C."/>
            <person name="Claverie J.M."/>
        </authorList>
    </citation>
    <scope>NUCLEOTIDE SEQUENCE [LARGE SCALE GENOMIC DNA]</scope>
    <source>
        <strain evidence="1">P1084-T</strain>
    </source>
</reference>
<accession>W5S5F6</accession>
<dbReference type="EMBL" id="KF740664">
    <property type="protein sequence ID" value="AHH02008.1"/>
    <property type="molecule type" value="Genomic_DNA"/>
</dbReference>
<dbReference type="KEGG" id="vg:18266469"/>
<protein>
    <submittedName>
        <fullName evidence="1">Uncharacterized protein</fullName>
    </submittedName>
</protein>